<feature type="transmembrane region" description="Helical" evidence="2">
    <location>
        <begin position="82"/>
        <end position="103"/>
    </location>
</feature>
<feature type="non-terminal residue" evidence="3">
    <location>
        <position position="104"/>
    </location>
</feature>
<evidence type="ECO:0000256" key="2">
    <source>
        <dbReference type="SAM" id="Phobius"/>
    </source>
</evidence>
<name>A0A7Z8E249_STACP</name>
<feature type="transmembrane region" description="Helical" evidence="2">
    <location>
        <begin position="56"/>
        <end position="76"/>
    </location>
</feature>
<accession>A0A7Z8E249</accession>
<keyword evidence="2" id="KW-0472">Membrane</keyword>
<dbReference type="GO" id="GO:0005886">
    <property type="term" value="C:plasma membrane"/>
    <property type="evidence" value="ECO:0007669"/>
    <property type="project" value="TreeGrafter"/>
</dbReference>
<evidence type="ECO:0000313" key="4">
    <source>
        <dbReference type="Proteomes" id="UP000291949"/>
    </source>
</evidence>
<keyword evidence="1" id="KW-0813">Transport</keyword>
<gene>
    <name evidence="3" type="ORF">EQ811_12485</name>
</gene>
<comment type="caution">
    <text evidence="3">The sequence shown here is derived from an EMBL/GenBank/DDBJ whole genome shotgun (WGS) entry which is preliminary data.</text>
</comment>
<dbReference type="PANTHER" id="PTHR43337:SF11">
    <property type="entry name" value="GUANINE_HYPOXANTHINE PERMEASE PBUG"/>
    <property type="match status" value="1"/>
</dbReference>
<dbReference type="PANTHER" id="PTHR43337">
    <property type="entry name" value="XANTHINE/URACIL PERMEASE C887.17-RELATED"/>
    <property type="match status" value="1"/>
</dbReference>
<dbReference type="Proteomes" id="UP000291949">
    <property type="component" value="Unassembled WGS sequence"/>
</dbReference>
<dbReference type="EMBL" id="SCHC01000043">
    <property type="protein sequence ID" value="TBW74536.1"/>
    <property type="molecule type" value="Genomic_DNA"/>
</dbReference>
<reference evidence="3 4" key="1">
    <citation type="journal article" date="2019" name="Sci. Transl. Med.">
        <title>Quorum sensing between bacterial species on the skin protects against epidermal injury in atopic dermatitis.</title>
        <authorList>
            <person name="Williams M.R."/>
        </authorList>
    </citation>
    <scope>NUCLEOTIDE SEQUENCE [LARGE SCALE GENOMIC DNA]</scope>
    <source>
        <strain evidence="3 4">H8</strain>
    </source>
</reference>
<protein>
    <submittedName>
        <fullName evidence="3">NCS2 family permease</fullName>
    </submittedName>
</protein>
<sequence length="104" mass="11156">MKKYFQFDEYGTNYKREIIGGITTFLSMAYILAVNPQVLSLAGVKGISGDMKMDQGAIFVATALAAFVGSLFMGLIARYPIALAPGMGLNAFFAFTVVLTMGIP</sequence>
<keyword evidence="2" id="KW-1133">Transmembrane helix</keyword>
<keyword evidence="2" id="KW-0812">Transmembrane</keyword>
<feature type="transmembrane region" description="Helical" evidence="2">
    <location>
        <begin position="18"/>
        <end position="44"/>
    </location>
</feature>
<evidence type="ECO:0000313" key="3">
    <source>
        <dbReference type="EMBL" id="TBW74536.1"/>
    </source>
</evidence>
<organism evidence="3 4">
    <name type="scientific">Staphylococcus capitis</name>
    <dbReference type="NCBI Taxonomy" id="29388"/>
    <lineage>
        <taxon>Bacteria</taxon>
        <taxon>Bacillati</taxon>
        <taxon>Bacillota</taxon>
        <taxon>Bacilli</taxon>
        <taxon>Bacillales</taxon>
        <taxon>Staphylococcaceae</taxon>
        <taxon>Staphylococcus</taxon>
    </lineage>
</organism>
<dbReference type="InterPro" id="IPR045018">
    <property type="entry name" value="Azg-like"/>
</dbReference>
<dbReference type="AlphaFoldDB" id="A0A7Z8E249"/>
<evidence type="ECO:0000256" key="1">
    <source>
        <dbReference type="ARBA" id="ARBA00022448"/>
    </source>
</evidence>
<dbReference type="GO" id="GO:0005345">
    <property type="term" value="F:purine nucleobase transmembrane transporter activity"/>
    <property type="evidence" value="ECO:0007669"/>
    <property type="project" value="TreeGrafter"/>
</dbReference>
<proteinExistence type="predicted"/>